<dbReference type="SUPFAM" id="SSF52833">
    <property type="entry name" value="Thioredoxin-like"/>
    <property type="match status" value="1"/>
</dbReference>
<feature type="signal peptide" evidence="1">
    <location>
        <begin position="1"/>
        <end position="24"/>
    </location>
</feature>
<dbReference type="Pfam" id="PF17127">
    <property type="entry name" value="DUF5106"/>
    <property type="match status" value="1"/>
</dbReference>
<evidence type="ECO:0000313" key="4">
    <source>
        <dbReference type="Proteomes" id="UP000319374"/>
    </source>
</evidence>
<keyword evidence="1" id="KW-0732">Signal</keyword>
<dbReference type="RefSeq" id="WP_141429553.1">
    <property type="nucleotide sequence ID" value="NZ_AP019736.1"/>
</dbReference>
<dbReference type="AlphaFoldDB" id="A0A4Y1X3M0"/>
<name>A0A4Y1X3M0_9BACT</name>
<organism evidence="3 4">
    <name type="scientific">Alistipes dispar</name>
    <dbReference type="NCBI Taxonomy" id="2585119"/>
    <lineage>
        <taxon>Bacteria</taxon>
        <taxon>Pseudomonadati</taxon>
        <taxon>Bacteroidota</taxon>
        <taxon>Bacteroidia</taxon>
        <taxon>Bacteroidales</taxon>
        <taxon>Rikenellaceae</taxon>
        <taxon>Alistipes</taxon>
    </lineage>
</organism>
<accession>A0A4Y1X3M0</accession>
<dbReference type="Proteomes" id="UP000319374">
    <property type="component" value="Chromosome"/>
</dbReference>
<dbReference type="InterPro" id="IPR036249">
    <property type="entry name" value="Thioredoxin-like_sf"/>
</dbReference>
<keyword evidence="4" id="KW-1185">Reference proteome</keyword>
<dbReference type="OrthoDB" id="9805634at2"/>
<dbReference type="InterPro" id="IPR033395">
    <property type="entry name" value="DUF5106"/>
</dbReference>
<sequence length="310" mass="35364">MRRIVLILAAACCLAACGSRPVRTADAGTEAADLPRVYLPPEPPVQLTPEGRRDYLRLHYWDGFDFADTLFLARADTSGMFETFARYVMVLSDRPADPAPMDSLMRRAAVSRPMLDYFSMLADGVLHDPNSPLRNDEFYIPVLRAQLAAPWYDEYERIAPEYDLRMAMQNRVGQRANDFRYTLASGAGGTLYGLEAEYVLLFVNNPGCPMCRRLREEIASSPMLSEMIERGRLRVLALYPDEDLAAWREYRERMPAAWINAYDRGCVIREQGLYDFHAIPALYLFDRDKRVLVKDSTDVPAIEEAIDRRG</sequence>
<feature type="domain" description="DUF5106" evidence="2">
    <location>
        <begin position="41"/>
        <end position="170"/>
    </location>
</feature>
<feature type="chain" id="PRO_5021324459" description="DUF5106 domain-containing protein" evidence="1">
    <location>
        <begin position="25"/>
        <end position="310"/>
    </location>
</feature>
<evidence type="ECO:0000313" key="3">
    <source>
        <dbReference type="EMBL" id="BBL07374.1"/>
    </source>
</evidence>
<gene>
    <name evidence="3" type="ORF">A5CPEGH6_20120</name>
</gene>
<dbReference type="Gene3D" id="3.40.30.10">
    <property type="entry name" value="Glutaredoxin"/>
    <property type="match status" value="1"/>
</dbReference>
<reference evidence="4" key="1">
    <citation type="submission" date="2019-06" db="EMBL/GenBank/DDBJ databases">
        <title>Alistipes onderdonkii subsp. vulgaris subsp. nov., Alistipes dispar sp. nov. and Alistipes communis sp. nov., isolated from human faeces, and creation of Alistipes onderdonkii subsp. onderdonkii subsp. nov.</title>
        <authorList>
            <person name="Sakamoto M."/>
            <person name="Ikeyama N."/>
            <person name="Ogata Y."/>
            <person name="Suda W."/>
            <person name="Iino T."/>
            <person name="Hattori M."/>
            <person name="Ohkuma M."/>
        </authorList>
    </citation>
    <scope>NUCLEOTIDE SEQUENCE [LARGE SCALE GENOMIC DNA]</scope>
    <source>
        <strain evidence="4">5CPEGH6</strain>
    </source>
</reference>
<evidence type="ECO:0000256" key="1">
    <source>
        <dbReference type="SAM" id="SignalP"/>
    </source>
</evidence>
<dbReference type="KEGG" id="ada:A5CPEGH6_20120"/>
<dbReference type="EMBL" id="AP019736">
    <property type="protein sequence ID" value="BBL07374.1"/>
    <property type="molecule type" value="Genomic_DNA"/>
</dbReference>
<protein>
    <recommendedName>
        <fullName evidence="2">DUF5106 domain-containing protein</fullName>
    </recommendedName>
</protein>
<proteinExistence type="predicted"/>
<dbReference type="GeneID" id="98673996"/>
<evidence type="ECO:0000259" key="2">
    <source>
        <dbReference type="Pfam" id="PF17127"/>
    </source>
</evidence>